<evidence type="ECO:0000259" key="1">
    <source>
        <dbReference type="PROSITE" id="PS51781"/>
    </source>
</evidence>
<feature type="domain" description="SH3b" evidence="1">
    <location>
        <begin position="116"/>
        <end position="182"/>
    </location>
</feature>
<organism evidence="2 3">
    <name type="scientific">Exiguobacterium aurantiacum</name>
    <dbReference type="NCBI Taxonomy" id="33987"/>
    <lineage>
        <taxon>Bacteria</taxon>
        <taxon>Bacillati</taxon>
        <taxon>Bacillota</taxon>
        <taxon>Bacilli</taxon>
        <taxon>Bacillales</taxon>
        <taxon>Bacillales Family XII. Incertae Sedis</taxon>
        <taxon>Exiguobacterium</taxon>
    </lineage>
</organism>
<dbReference type="PANTHER" id="PTHR31157:SF1">
    <property type="entry name" value="SCP DOMAIN-CONTAINING PROTEIN"/>
    <property type="match status" value="1"/>
</dbReference>
<dbReference type="PROSITE" id="PS51781">
    <property type="entry name" value="SH3B"/>
    <property type="match status" value="1"/>
</dbReference>
<protein>
    <submittedName>
        <fullName evidence="2">Uncharacterized protein, YkwD family</fullName>
    </submittedName>
</protein>
<dbReference type="Gene3D" id="2.30.30.40">
    <property type="entry name" value="SH3 Domains"/>
    <property type="match status" value="2"/>
</dbReference>
<dbReference type="SUPFAM" id="SSF55797">
    <property type="entry name" value="PR-1-like"/>
    <property type="match status" value="1"/>
</dbReference>
<dbReference type="EMBL" id="UGGP01000001">
    <property type="protein sequence ID" value="STO07383.1"/>
    <property type="molecule type" value="Genomic_DNA"/>
</dbReference>
<dbReference type="SMART" id="SM00287">
    <property type="entry name" value="SH3b"/>
    <property type="match status" value="2"/>
</dbReference>
<dbReference type="InterPro" id="IPR014044">
    <property type="entry name" value="CAP_dom"/>
</dbReference>
<dbReference type="Proteomes" id="UP000254060">
    <property type="component" value="Unassembled WGS sequence"/>
</dbReference>
<dbReference type="AlphaFoldDB" id="A0A377FSP5"/>
<evidence type="ECO:0000313" key="2">
    <source>
        <dbReference type="EMBL" id="STO07383.1"/>
    </source>
</evidence>
<evidence type="ECO:0000313" key="3">
    <source>
        <dbReference type="Proteomes" id="UP000254060"/>
    </source>
</evidence>
<sequence>MKKPIALLTSAALAATLTFTPSTSPLPLEPASVEAAYTETAVNTKGSVTGISQLPVRKTPSLSAARLGLIPRNGTMTVRTSFNVNGTPWYKIQWGAGFAYVPAAYVKLSTAEVAYKQTAYVAPSSVYLKSGASTVSSNLAFLRQGTKFETISYRYTGPTRWYKVKVGTQTGYLMAKHVTFTAPTTVSVLSETNKERQAAGLSVLGASAEANRVAQVRADEMARTGQFSHQLRENGSPGDTLDAYNVSYRGWGENIYMASSDPAAAVRAWMNSSGHRANILNARFTHLGVGAAKNAQGQTIHVQVFLTK</sequence>
<dbReference type="InterPro" id="IPR003646">
    <property type="entry name" value="SH3-like_bac-type"/>
</dbReference>
<reference evidence="2 3" key="1">
    <citation type="submission" date="2018-06" db="EMBL/GenBank/DDBJ databases">
        <authorList>
            <consortium name="Pathogen Informatics"/>
            <person name="Doyle S."/>
        </authorList>
    </citation>
    <scope>NUCLEOTIDE SEQUENCE [LARGE SCALE GENOMIC DNA]</scope>
    <source>
        <strain evidence="2 3">NCTC13163</strain>
    </source>
</reference>
<accession>A0A377FSP5</accession>
<dbReference type="STRING" id="1397694.GCA_000702585_01244"/>
<dbReference type="CDD" id="cd05379">
    <property type="entry name" value="CAP_bacterial"/>
    <property type="match status" value="1"/>
</dbReference>
<dbReference type="PANTHER" id="PTHR31157">
    <property type="entry name" value="SCP DOMAIN-CONTAINING PROTEIN"/>
    <property type="match status" value="1"/>
</dbReference>
<dbReference type="Pfam" id="PF00188">
    <property type="entry name" value="CAP"/>
    <property type="match status" value="1"/>
</dbReference>
<dbReference type="OrthoDB" id="9783944at2"/>
<dbReference type="Gene3D" id="3.40.33.10">
    <property type="entry name" value="CAP"/>
    <property type="match status" value="1"/>
</dbReference>
<name>A0A377FSP5_9BACL</name>
<gene>
    <name evidence="2" type="ORF">NCTC13163_00729</name>
</gene>
<dbReference type="RefSeq" id="WP_029334478.1">
    <property type="nucleotide sequence ID" value="NZ_UGGP01000001.1"/>
</dbReference>
<proteinExistence type="predicted"/>
<dbReference type="InterPro" id="IPR035940">
    <property type="entry name" value="CAP_sf"/>
</dbReference>